<evidence type="ECO:0000313" key="3">
    <source>
        <dbReference type="Proteomes" id="UP000815677"/>
    </source>
</evidence>
<dbReference type="Proteomes" id="UP000815677">
    <property type="component" value="Unassembled WGS sequence"/>
</dbReference>
<feature type="region of interest" description="Disordered" evidence="1">
    <location>
        <begin position="1"/>
        <end position="58"/>
    </location>
</feature>
<evidence type="ECO:0000256" key="1">
    <source>
        <dbReference type="SAM" id="MobiDB-lite"/>
    </source>
</evidence>
<sequence>MFAAVQPTALFDEPGQPGANKTRAASHTKRISARSKSTVTPNRTSPHASSTNSPVAYRGEDQTLFRHYRGFHCETFGDCPGLPDGSRARMSQ</sequence>
<accession>A0ABQ0LEQ8</accession>
<feature type="compositionally biased region" description="Basic residues" evidence="1">
    <location>
        <begin position="24"/>
        <end position="33"/>
    </location>
</feature>
<evidence type="ECO:0000313" key="2">
    <source>
        <dbReference type="EMBL" id="GAT49012.1"/>
    </source>
</evidence>
<name>A0ABQ0LEQ8_MYCCL</name>
<dbReference type="EMBL" id="DF845210">
    <property type="protein sequence ID" value="GAT49012.1"/>
    <property type="molecule type" value="Genomic_DNA"/>
</dbReference>
<keyword evidence="3" id="KW-1185">Reference proteome</keyword>
<protein>
    <submittedName>
        <fullName evidence="2">Uncharacterized protein</fullName>
    </submittedName>
</protein>
<proteinExistence type="predicted"/>
<gene>
    <name evidence="2" type="ORF">MCHLO_06375</name>
</gene>
<reference evidence="2" key="1">
    <citation type="submission" date="2014-09" db="EMBL/GenBank/DDBJ databases">
        <title>Genome sequence of the luminous mushroom Mycena chlorophos for searching fungal bioluminescence genes.</title>
        <authorList>
            <person name="Tanaka Y."/>
            <person name="Kasuga D."/>
            <person name="Oba Y."/>
            <person name="Hase S."/>
            <person name="Sato K."/>
            <person name="Oba Y."/>
            <person name="Sakakibara Y."/>
        </authorList>
    </citation>
    <scope>NUCLEOTIDE SEQUENCE</scope>
</reference>
<feature type="compositionally biased region" description="Polar residues" evidence="1">
    <location>
        <begin position="34"/>
        <end position="54"/>
    </location>
</feature>
<organism evidence="2 3">
    <name type="scientific">Mycena chlorophos</name>
    <name type="common">Agaric fungus</name>
    <name type="synonym">Agaricus chlorophos</name>
    <dbReference type="NCBI Taxonomy" id="658473"/>
    <lineage>
        <taxon>Eukaryota</taxon>
        <taxon>Fungi</taxon>
        <taxon>Dikarya</taxon>
        <taxon>Basidiomycota</taxon>
        <taxon>Agaricomycotina</taxon>
        <taxon>Agaricomycetes</taxon>
        <taxon>Agaricomycetidae</taxon>
        <taxon>Agaricales</taxon>
        <taxon>Marasmiineae</taxon>
        <taxon>Mycenaceae</taxon>
        <taxon>Mycena</taxon>
    </lineage>
</organism>